<geneLocation type="plasmid" evidence="1">
    <name>unnamed</name>
</geneLocation>
<protein>
    <submittedName>
        <fullName evidence="1">Gamma-glutamyl-gamma-aminobutyrate hydrolase family protein</fullName>
    </submittedName>
</protein>
<name>A0AAU8EWU9_9MICC</name>
<keyword evidence="1" id="KW-0614">Plasmid</keyword>
<dbReference type="EMBL" id="CP159280">
    <property type="protein sequence ID" value="XCH13964.1"/>
    <property type="molecule type" value="Genomic_DNA"/>
</dbReference>
<dbReference type="InterPro" id="IPR029062">
    <property type="entry name" value="Class_I_gatase-like"/>
</dbReference>
<evidence type="ECO:0000313" key="1">
    <source>
        <dbReference type="EMBL" id="XCH13964.1"/>
    </source>
</evidence>
<dbReference type="PANTHER" id="PTHR43235">
    <property type="entry name" value="GLUTAMINE AMIDOTRANSFERASE PB2B2.05-RELATED"/>
    <property type="match status" value="1"/>
</dbReference>
<dbReference type="PANTHER" id="PTHR43235:SF1">
    <property type="entry name" value="GLUTAMINE AMIDOTRANSFERASE PB2B2.05-RELATED"/>
    <property type="match status" value="1"/>
</dbReference>
<accession>A0AAU8EWU9</accession>
<sequence>MTVAEPAIPRIGIPIRLSGLDCQNTDPVMKEAERAFDAVVELIRESGAEPVLISPGTDEDLETVFAGCQGFVLPGGGDVDPELFGGAVDDPTLFGVDPTQDRIDIAAIRFGLDNDLPVLAICRGMQLLNVVHGGSLHIDLDPSSVAHVEKGEDSSRDFSVHEVDIQPGTRCADAFGGAERIRVASFHHQAIDVLGEGLNVTARADDGLIEAIEPNGDTWVLGIQWHPEAEIPVAELRLPAFTALKAEAARALLRVTTPTPKLQEA</sequence>
<dbReference type="InterPro" id="IPR011697">
    <property type="entry name" value="Peptidase_C26"/>
</dbReference>
<keyword evidence="1" id="KW-0378">Hydrolase</keyword>
<gene>
    <name evidence="1" type="ORF">ABRP34_22945</name>
</gene>
<dbReference type="Pfam" id="PF07722">
    <property type="entry name" value="Peptidase_C26"/>
    <property type="match status" value="1"/>
</dbReference>
<dbReference type="Gene3D" id="3.40.50.880">
    <property type="match status" value="1"/>
</dbReference>
<reference evidence="1" key="1">
    <citation type="submission" date="2024-06" db="EMBL/GenBank/DDBJ databases">
        <title>Biodegradation of dimethachlon by Arthrobacter sp. K5: mechanistic insights and ecological implications.</title>
        <authorList>
            <person name="Hu S."/>
            <person name="Lu P."/>
        </authorList>
    </citation>
    <scope>NUCLEOTIDE SEQUENCE</scope>
    <source>
        <strain evidence="1">K5</strain>
        <plasmid evidence="1">unnamed</plasmid>
    </source>
</reference>
<dbReference type="GO" id="GO:0006598">
    <property type="term" value="P:polyamine catabolic process"/>
    <property type="evidence" value="ECO:0007669"/>
    <property type="project" value="TreeGrafter"/>
</dbReference>
<dbReference type="CDD" id="cd01745">
    <property type="entry name" value="GATase1_2"/>
    <property type="match status" value="1"/>
</dbReference>
<dbReference type="RefSeq" id="WP_353713645.1">
    <property type="nucleotide sequence ID" value="NZ_CP159280.1"/>
</dbReference>
<organism evidence="1">
    <name type="scientific">Arthrobacter sp. K5</name>
    <dbReference type="NCBI Taxonomy" id="2839623"/>
    <lineage>
        <taxon>Bacteria</taxon>
        <taxon>Bacillati</taxon>
        <taxon>Actinomycetota</taxon>
        <taxon>Actinomycetes</taxon>
        <taxon>Micrococcales</taxon>
        <taxon>Micrococcaceae</taxon>
        <taxon>Arthrobacter</taxon>
    </lineage>
</organism>
<proteinExistence type="predicted"/>
<dbReference type="GO" id="GO:0033969">
    <property type="term" value="F:gamma-glutamyl-gamma-aminobutyrate hydrolase activity"/>
    <property type="evidence" value="ECO:0007669"/>
    <property type="project" value="TreeGrafter"/>
</dbReference>
<dbReference type="PROSITE" id="PS51273">
    <property type="entry name" value="GATASE_TYPE_1"/>
    <property type="match status" value="1"/>
</dbReference>
<dbReference type="SUPFAM" id="SSF52317">
    <property type="entry name" value="Class I glutamine amidotransferase-like"/>
    <property type="match status" value="1"/>
</dbReference>
<dbReference type="AlphaFoldDB" id="A0AAU8EWU9"/>
<dbReference type="InterPro" id="IPR044668">
    <property type="entry name" value="PuuD-like"/>
</dbReference>
<dbReference type="GO" id="GO:0005829">
    <property type="term" value="C:cytosol"/>
    <property type="evidence" value="ECO:0007669"/>
    <property type="project" value="TreeGrafter"/>
</dbReference>